<name>A0A4D8Q8L0_AZOBR</name>
<dbReference type="GO" id="GO:0005509">
    <property type="term" value="F:calcium ion binding"/>
    <property type="evidence" value="ECO:0007669"/>
    <property type="project" value="InterPro"/>
</dbReference>
<dbReference type="NCBIfam" id="NF033510">
    <property type="entry name" value="Ca_tandemer"/>
    <property type="match status" value="1"/>
</dbReference>
<reference evidence="1 2" key="1">
    <citation type="submission" date="2018-09" db="EMBL/GenBank/DDBJ databases">
        <title>Whole genome based analysis of evolution and adaptive divergence in Indian and Brazilian strains of Azospirillum brasilense.</title>
        <authorList>
            <person name="Singh C."/>
            <person name="Tripathi A.K."/>
        </authorList>
    </citation>
    <scope>NUCLEOTIDE SEQUENCE [LARGE SCALE GENOMIC DNA]</scope>
    <source>
        <strain evidence="1 2">MTCC4036</strain>
        <plasmid evidence="1 2">p3</plasmid>
    </source>
</reference>
<accession>A0A4D8Q8L0</accession>
<geneLocation type="plasmid" evidence="1">
    <name>p3</name>
</geneLocation>
<dbReference type="AlphaFoldDB" id="A0A4D8Q8L0"/>
<dbReference type="Gene3D" id="2.60.40.10">
    <property type="entry name" value="Immunoglobulins"/>
    <property type="match status" value="2"/>
</dbReference>
<dbReference type="InterPro" id="IPR001343">
    <property type="entry name" value="Hemolysn_Ca-bd"/>
</dbReference>
<evidence type="ECO:0000313" key="1">
    <source>
        <dbReference type="EMBL" id="QCO06334.1"/>
    </source>
</evidence>
<dbReference type="SUPFAM" id="SSF51120">
    <property type="entry name" value="beta-Roll"/>
    <property type="match status" value="1"/>
</dbReference>
<evidence type="ECO:0000313" key="2">
    <source>
        <dbReference type="Proteomes" id="UP000298596"/>
    </source>
</evidence>
<protein>
    <submittedName>
        <fullName evidence="1">Uncharacterized protein</fullName>
    </submittedName>
</protein>
<dbReference type="InterPro" id="IPR018511">
    <property type="entry name" value="Hemolysin-typ_Ca-bd_CS"/>
</dbReference>
<organism evidence="1 2">
    <name type="scientific">Azospirillum brasilense</name>
    <dbReference type="NCBI Taxonomy" id="192"/>
    <lineage>
        <taxon>Bacteria</taxon>
        <taxon>Pseudomonadati</taxon>
        <taxon>Pseudomonadota</taxon>
        <taxon>Alphaproteobacteria</taxon>
        <taxon>Rhodospirillales</taxon>
        <taxon>Azospirillaceae</taxon>
        <taxon>Azospirillum</taxon>
    </lineage>
</organism>
<gene>
    <name evidence="1" type="ORF">D3867_30945</name>
</gene>
<sequence>MSLNANGTNAVSATATDVAGNTSSAGTQTLTIDTTLPDAPTVTTALTNSTTPTLTGTAEANATVTVTVSGATYTTTASGTGAWSLNLATATLTSGSLSLDPNGANPVAATATDAAGNDVLFADGGADTLWGGSGADVFAFGRNSGGSVVKDFEVGVDRLAFYEAGIELGAVIRSARVEGGNTTLGVGGGNRITILGQTGNVAAWFG</sequence>
<proteinExistence type="predicted"/>
<dbReference type="InterPro" id="IPR011049">
    <property type="entry name" value="Serralysin-like_metalloprot_C"/>
</dbReference>
<keyword evidence="1" id="KW-0614">Plasmid</keyword>
<dbReference type="Proteomes" id="UP000298596">
    <property type="component" value="Plasmid p3"/>
</dbReference>
<dbReference type="PROSITE" id="PS00330">
    <property type="entry name" value="HEMOLYSIN_CALCIUM"/>
    <property type="match status" value="1"/>
</dbReference>
<dbReference type="InterPro" id="IPR013783">
    <property type="entry name" value="Ig-like_fold"/>
</dbReference>
<dbReference type="Pfam" id="PF00353">
    <property type="entry name" value="HemolysinCabind"/>
    <property type="match status" value="1"/>
</dbReference>
<dbReference type="EMBL" id="CP032333">
    <property type="protein sequence ID" value="QCO06334.1"/>
    <property type="molecule type" value="Genomic_DNA"/>
</dbReference>